<reference evidence="5 6" key="1">
    <citation type="submission" date="2017-08" db="EMBL/GenBank/DDBJ databases">
        <authorList>
            <person name="Park S.-J."/>
            <person name="Kim H."/>
        </authorList>
    </citation>
    <scope>NUCLEOTIDE SEQUENCE [LARGE SCALE GENOMIC DNA]</scope>
    <source>
        <strain evidence="6">ye3</strain>
    </source>
</reference>
<dbReference type="InterPro" id="IPR050204">
    <property type="entry name" value="AraC_XylS_family_regulators"/>
</dbReference>
<dbReference type="SUPFAM" id="SSF46689">
    <property type="entry name" value="Homeodomain-like"/>
    <property type="match status" value="1"/>
</dbReference>
<dbReference type="PANTHER" id="PTHR46796">
    <property type="entry name" value="HTH-TYPE TRANSCRIPTIONAL ACTIVATOR RHAS-RELATED"/>
    <property type="match status" value="1"/>
</dbReference>
<evidence type="ECO:0000313" key="6">
    <source>
        <dbReference type="Proteomes" id="UP000283474"/>
    </source>
</evidence>
<accession>A0A451FSZ9</accession>
<gene>
    <name evidence="5" type="ORF">CKA81_16955</name>
</gene>
<feature type="domain" description="HTH araC/xylS-type" evidence="4">
    <location>
        <begin position="178"/>
        <end position="276"/>
    </location>
</feature>
<protein>
    <submittedName>
        <fullName evidence="5">AraC family transcriptional regulator</fullName>
    </submittedName>
</protein>
<sequence length="279" mass="31335">METSDLLTETHIFGDDTRLITVRADHCEALAARHIAHVAVIDAAAPYTVVRTHLSGAFMQVCLGGAGRTLLDGQWHTHTVGVASFAPAHVLHAFHCLPDTRWQLCWVRFMPTSPRSLAGAMAPGLTPFDGRPLEHAILGLSREMDADADPGTCATWVDIIERYVARMIDPWQREPRLNDMWNAVLDDIGRPWSLEDLARLANISPEHLRRLCWKNFGRSPGKQLTTMRIAQAANQLVTTQKKIETIARDVGYVNPFTFSNTFKRLTGFRPSEYRSRPRT</sequence>
<dbReference type="OrthoDB" id="9789899at2"/>
<keyword evidence="6" id="KW-1185">Reference proteome</keyword>
<organism evidence="5 6">
    <name type="scientific">Pollutimonas thiosulfatoxidans</name>
    <dbReference type="NCBI Taxonomy" id="2028345"/>
    <lineage>
        <taxon>Bacteria</taxon>
        <taxon>Pseudomonadati</taxon>
        <taxon>Pseudomonadota</taxon>
        <taxon>Betaproteobacteria</taxon>
        <taxon>Burkholderiales</taxon>
        <taxon>Alcaligenaceae</taxon>
        <taxon>Pollutimonas</taxon>
    </lineage>
</organism>
<proteinExistence type="predicted"/>
<dbReference type="SMART" id="SM00342">
    <property type="entry name" value="HTH_ARAC"/>
    <property type="match status" value="1"/>
</dbReference>
<dbReference type="InterPro" id="IPR037923">
    <property type="entry name" value="HTH-like"/>
</dbReference>
<evidence type="ECO:0000256" key="3">
    <source>
        <dbReference type="ARBA" id="ARBA00023163"/>
    </source>
</evidence>
<dbReference type="InterPro" id="IPR018060">
    <property type="entry name" value="HTH_AraC"/>
</dbReference>
<dbReference type="GO" id="GO:0043565">
    <property type="term" value="F:sequence-specific DNA binding"/>
    <property type="evidence" value="ECO:0007669"/>
    <property type="project" value="InterPro"/>
</dbReference>
<dbReference type="Gene3D" id="1.10.10.60">
    <property type="entry name" value="Homeodomain-like"/>
    <property type="match status" value="1"/>
</dbReference>
<keyword evidence="3" id="KW-0804">Transcription</keyword>
<dbReference type="KEGG" id="pus:CKA81_16955"/>
<dbReference type="PROSITE" id="PS01124">
    <property type="entry name" value="HTH_ARAC_FAMILY_2"/>
    <property type="match status" value="1"/>
</dbReference>
<dbReference type="RefSeq" id="WP_128356364.1">
    <property type="nucleotide sequence ID" value="NZ_CP022987.1"/>
</dbReference>
<keyword evidence="2" id="KW-0238">DNA-binding</keyword>
<keyword evidence="1" id="KW-0805">Transcription regulation</keyword>
<dbReference type="Pfam" id="PF12833">
    <property type="entry name" value="HTH_18"/>
    <property type="match status" value="1"/>
</dbReference>
<dbReference type="EMBL" id="CP022987">
    <property type="protein sequence ID" value="QAA95691.1"/>
    <property type="molecule type" value="Genomic_DNA"/>
</dbReference>
<evidence type="ECO:0000256" key="1">
    <source>
        <dbReference type="ARBA" id="ARBA00023015"/>
    </source>
</evidence>
<dbReference type="GO" id="GO:0003700">
    <property type="term" value="F:DNA-binding transcription factor activity"/>
    <property type="evidence" value="ECO:0007669"/>
    <property type="project" value="InterPro"/>
</dbReference>
<dbReference type="PANTHER" id="PTHR46796:SF7">
    <property type="entry name" value="ARAC FAMILY TRANSCRIPTIONAL REGULATOR"/>
    <property type="match status" value="1"/>
</dbReference>
<dbReference type="SUPFAM" id="SSF51215">
    <property type="entry name" value="Regulatory protein AraC"/>
    <property type="match status" value="1"/>
</dbReference>
<evidence type="ECO:0000256" key="2">
    <source>
        <dbReference type="ARBA" id="ARBA00023125"/>
    </source>
</evidence>
<name>A0A451FSZ9_9BURK</name>
<evidence type="ECO:0000259" key="4">
    <source>
        <dbReference type="PROSITE" id="PS01124"/>
    </source>
</evidence>
<dbReference type="InterPro" id="IPR009057">
    <property type="entry name" value="Homeodomain-like_sf"/>
</dbReference>
<dbReference type="AlphaFoldDB" id="A0A451FSZ9"/>
<evidence type="ECO:0000313" key="5">
    <source>
        <dbReference type="EMBL" id="QAA95691.1"/>
    </source>
</evidence>
<dbReference type="Proteomes" id="UP000283474">
    <property type="component" value="Chromosome"/>
</dbReference>